<accession>A0A0E9XB25</accession>
<protein>
    <submittedName>
        <fullName evidence="1">Uncharacterized protein</fullName>
    </submittedName>
</protein>
<proteinExistence type="predicted"/>
<evidence type="ECO:0000313" key="1">
    <source>
        <dbReference type="EMBL" id="JAH99819.1"/>
    </source>
</evidence>
<sequence length="132" mass="15164">MFFSIPPYLTVTLFFTCVRKLRNEGLIVCICTCLHTPTFPTGFVFFARCNGLFSECGTISDRHPIFYTDLGRDFSDLQIFYLSLFNQAFCVKAKILGCKLSFYFYTVGAKVFTTVDRNPLFNKVLQRTKVSI</sequence>
<dbReference type="EMBL" id="GBXM01008758">
    <property type="protein sequence ID" value="JAH99819.1"/>
    <property type="molecule type" value="Transcribed_RNA"/>
</dbReference>
<reference evidence="1" key="1">
    <citation type="submission" date="2014-11" db="EMBL/GenBank/DDBJ databases">
        <authorList>
            <person name="Amaro Gonzalez C."/>
        </authorList>
    </citation>
    <scope>NUCLEOTIDE SEQUENCE</scope>
</reference>
<dbReference type="AlphaFoldDB" id="A0A0E9XB25"/>
<name>A0A0E9XB25_ANGAN</name>
<reference evidence="1" key="2">
    <citation type="journal article" date="2015" name="Fish Shellfish Immunol.">
        <title>Early steps in the European eel (Anguilla anguilla)-Vibrio vulnificus interaction in the gills: Role of the RtxA13 toxin.</title>
        <authorList>
            <person name="Callol A."/>
            <person name="Pajuelo D."/>
            <person name="Ebbesson L."/>
            <person name="Teles M."/>
            <person name="MacKenzie S."/>
            <person name="Amaro C."/>
        </authorList>
    </citation>
    <scope>NUCLEOTIDE SEQUENCE</scope>
</reference>
<organism evidence="1">
    <name type="scientific">Anguilla anguilla</name>
    <name type="common">European freshwater eel</name>
    <name type="synonym">Muraena anguilla</name>
    <dbReference type="NCBI Taxonomy" id="7936"/>
    <lineage>
        <taxon>Eukaryota</taxon>
        <taxon>Metazoa</taxon>
        <taxon>Chordata</taxon>
        <taxon>Craniata</taxon>
        <taxon>Vertebrata</taxon>
        <taxon>Euteleostomi</taxon>
        <taxon>Actinopterygii</taxon>
        <taxon>Neopterygii</taxon>
        <taxon>Teleostei</taxon>
        <taxon>Anguilliformes</taxon>
        <taxon>Anguillidae</taxon>
        <taxon>Anguilla</taxon>
    </lineage>
</organism>